<dbReference type="InterPro" id="IPR009057">
    <property type="entry name" value="Homeodomain-like_sf"/>
</dbReference>
<dbReference type="Pfam" id="PF02311">
    <property type="entry name" value="AraC_binding"/>
    <property type="match status" value="1"/>
</dbReference>
<dbReference type="Gene3D" id="2.60.120.10">
    <property type="entry name" value="Jelly Rolls"/>
    <property type="match status" value="1"/>
</dbReference>
<evidence type="ECO:0000313" key="6">
    <source>
        <dbReference type="Proteomes" id="UP001597180"/>
    </source>
</evidence>
<dbReference type="Gene3D" id="1.10.10.60">
    <property type="entry name" value="Homeodomain-like"/>
    <property type="match status" value="2"/>
</dbReference>
<keyword evidence="6" id="KW-1185">Reference proteome</keyword>
<gene>
    <name evidence="5" type="ORF">ACFQ4B_08450</name>
</gene>
<evidence type="ECO:0000256" key="2">
    <source>
        <dbReference type="ARBA" id="ARBA00023125"/>
    </source>
</evidence>
<dbReference type="RefSeq" id="WP_192701186.1">
    <property type="nucleotide sequence ID" value="NZ_BAABJG010000006.1"/>
</dbReference>
<keyword evidence="3" id="KW-0804">Transcription</keyword>
<evidence type="ECO:0000256" key="1">
    <source>
        <dbReference type="ARBA" id="ARBA00023015"/>
    </source>
</evidence>
<proteinExistence type="predicted"/>
<dbReference type="PROSITE" id="PS01124">
    <property type="entry name" value="HTH_ARAC_FAMILY_2"/>
    <property type="match status" value="1"/>
</dbReference>
<keyword evidence="2" id="KW-0238">DNA-binding</keyword>
<feature type="domain" description="HTH araC/xylS-type" evidence="4">
    <location>
        <begin position="181"/>
        <end position="279"/>
    </location>
</feature>
<dbReference type="InterPro" id="IPR037923">
    <property type="entry name" value="HTH-like"/>
</dbReference>
<organism evidence="5 6">
    <name type="scientific">Paenibacillus vulneris</name>
    <dbReference type="NCBI Taxonomy" id="1133364"/>
    <lineage>
        <taxon>Bacteria</taxon>
        <taxon>Bacillati</taxon>
        <taxon>Bacillota</taxon>
        <taxon>Bacilli</taxon>
        <taxon>Bacillales</taxon>
        <taxon>Paenibacillaceae</taxon>
        <taxon>Paenibacillus</taxon>
    </lineage>
</organism>
<evidence type="ECO:0000259" key="4">
    <source>
        <dbReference type="PROSITE" id="PS01124"/>
    </source>
</evidence>
<dbReference type="PANTHER" id="PTHR43280">
    <property type="entry name" value="ARAC-FAMILY TRANSCRIPTIONAL REGULATOR"/>
    <property type="match status" value="1"/>
</dbReference>
<dbReference type="PANTHER" id="PTHR43280:SF28">
    <property type="entry name" value="HTH-TYPE TRANSCRIPTIONAL ACTIVATOR RHAS"/>
    <property type="match status" value="1"/>
</dbReference>
<comment type="caution">
    <text evidence="5">The sequence shown here is derived from an EMBL/GenBank/DDBJ whole genome shotgun (WGS) entry which is preliminary data.</text>
</comment>
<dbReference type="SUPFAM" id="SSF46689">
    <property type="entry name" value="Homeodomain-like"/>
    <property type="match status" value="2"/>
</dbReference>
<keyword evidence="1" id="KW-0805">Transcription regulation</keyword>
<accession>A0ABW3UHT3</accession>
<sequence length="284" mass="33513">MQEYTLFQYNNARRTFHFSHLLRKHPYDQKKSHVHEKHYEIYFLLSGERNYFIQDRVLAAQKGDLVIINKNELHHTADRGNPGHERLLINFTEDFINHPMEDEPAVLPFPCGSGVMKLSRDEQDAVKSLMFKMKHELKNGSTGYSMFVRALLSELLLMICRWGDHHERESDPSNPLHGKITQAARYMRKHYMEDITIAKLSEQFYISPYYLCRMFKRLTGVGVVEYIQMARVKEAQRLLAETDEKIIAIAETVGYKQVGHFNRVFKKCAHMTPLQYRKQIRSHH</sequence>
<dbReference type="SUPFAM" id="SSF51215">
    <property type="entry name" value="Regulatory protein AraC"/>
    <property type="match status" value="1"/>
</dbReference>
<dbReference type="InterPro" id="IPR003313">
    <property type="entry name" value="AraC-bd"/>
</dbReference>
<dbReference type="EMBL" id="JBHTLU010000013">
    <property type="protein sequence ID" value="MFD1220146.1"/>
    <property type="molecule type" value="Genomic_DNA"/>
</dbReference>
<dbReference type="Pfam" id="PF12833">
    <property type="entry name" value="HTH_18"/>
    <property type="match status" value="1"/>
</dbReference>
<name>A0ABW3UHT3_9BACL</name>
<dbReference type="Proteomes" id="UP001597180">
    <property type="component" value="Unassembled WGS sequence"/>
</dbReference>
<dbReference type="SMART" id="SM00342">
    <property type="entry name" value="HTH_ARAC"/>
    <property type="match status" value="1"/>
</dbReference>
<protein>
    <submittedName>
        <fullName evidence="5">AraC family transcriptional regulator</fullName>
    </submittedName>
</protein>
<dbReference type="InterPro" id="IPR018060">
    <property type="entry name" value="HTH_AraC"/>
</dbReference>
<dbReference type="InterPro" id="IPR014710">
    <property type="entry name" value="RmlC-like_jellyroll"/>
</dbReference>
<reference evidence="6" key="1">
    <citation type="journal article" date="2019" name="Int. J. Syst. Evol. Microbiol.">
        <title>The Global Catalogue of Microorganisms (GCM) 10K type strain sequencing project: providing services to taxonomists for standard genome sequencing and annotation.</title>
        <authorList>
            <consortium name="The Broad Institute Genomics Platform"/>
            <consortium name="The Broad Institute Genome Sequencing Center for Infectious Disease"/>
            <person name="Wu L."/>
            <person name="Ma J."/>
        </authorList>
    </citation>
    <scope>NUCLEOTIDE SEQUENCE [LARGE SCALE GENOMIC DNA]</scope>
    <source>
        <strain evidence="6">CCUG 53270</strain>
    </source>
</reference>
<evidence type="ECO:0000256" key="3">
    <source>
        <dbReference type="ARBA" id="ARBA00023163"/>
    </source>
</evidence>
<evidence type="ECO:0000313" key="5">
    <source>
        <dbReference type="EMBL" id="MFD1220146.1"/>
    </source>
</evidence>